<evidence type="ECO:0000313" key="3">
    <source>
        <dbReference type="Proteomes" id="UP000419144"/>
    </source>
</evidence>
<feature type="region of interest" description="Disordered" evidence="1">
    <location>
        <begin position="341"/>
        <end position="383"/>
    </location>
</feature>
<feature type="region of interest" description="Disordered" evidence="1">
    <location>
        <begin position="163"/>
        <end position="196"/>
    </location>
</feature>
<keyword evidence="3" id="KW-1185">Reference proteome</keyword>
<sequence>MTSVADTITVTVPSFATVTLTPAPDIMMRGTFTTPGLRSAELKSKTLRVPITASMTVRELAKGAMMRYILSLRRTAKEVDDVVRELCRSGIAVTDVYLLAPSHAPLPTTLEEEETGNGGRTSEQSAHMIELLSNDCVVQVVQVMKETVHMRFRAANGASVRKGQSSSLQAAVATEAQSTDEDITTEGDSLTTARAEDTSRSISIVAPPAVATVGGAACSGSSLPSGEATVKNAAALHCAPNTFSDAAQESSSTPVAVRQRSKNSTHNVNSTQESSNSEGEEEKEAWQNIARSIATLREREAQRIRWGPDAHKHFAANYVSSPEKIMIGRFKCGRCPPPVVQLHPTQPSSSASSQGSISEVSSSRSLGNSRGTTETGDGCLSPRPVIAQESSKEHLWYHEHEHRESPQPLTKRQRCDTFVHPSSKKTSINRTPEVLASSNATESERLQVTASLAAPISEKVRVATEEATAELQPVSSKNEGQEDHLCSAATPVQVAARSGTSPWAPSTVAKPVVAVVARQLSFDEDVDTSMKRTPAVSNYSANPPVGSFQRVTQG</sequence>
<organism evidence="2 3">
    <name type="scientific">Leishmania tarentolae</name>
    <name type="common">Sauroleishmania tarentolae</name>
    <dbReference type="NCBI Taxonomy" id="5689"/>
    <lineage>
        <taxon>Eukaryota</taxon>
        <taxon>Discoba</taxon>
        <taxon>Euglenozoa</taxon>
        <taxon>Kinetoplastea</taxon>
        <taxon>Metakinetoplastina</taxon>
        <taxon>Trypanosomatida</taxon>
        <taxon>Trypanosomatidae</taxon>
        <taxon>Leishmaniinae</taxon>
        <taxon>Leishmania</taxon>
        <taxon>lizard Leishmania</taxon>
    </lineage>
</organism>
<dbReference type="AlphaFoldDB" id="A0A640KTC0"/>
<accession>A0A640KTC0</accession>
<gene>
    <name evidence="2" type="ORF">LtaPh_3018800</name>
</gene>
<evidence type="ECO:0000256" key="1">
    <source>
        <dbReference type="SAM" id="MobiDB-lite"/>
    </source>
</evidence>
<feature type="compositionally biased region" description="Low complexity" evidence="1">
    <location>
        <begin position="348"/>
        <end position="365"/>
    </location>
</feature>
<feature type="region of interest" description="Disordered" evidence="1">
    <location>
        <begin position="398"/>
        <end position="442"/>
    </location>
</feature>
<feature type="compositionally biased region" description="Polar residues" evidence="1">
    <location>
        <begin position="424"/>
        <end position="442"/>
    </location>
</feature>
<feature type="region of interest" description="Disordered" evidence="1">
    <location>
        <begin position="528"/>
        <end position="554"/>
    </location>
</feature>
<dbReference type="Proteomes" id="UP000419144">
    <property type="component" value="Unassembled WGS sequence"/>
</dbReference>
<feature type="region of interest" description="Disordered" evidence="1">
    <location>
        <begin position="245"/>
        <end position="286"/>
    </location>
</feature>
<dbReference type="OrthoDB" id="266943at2759"/>
<dbReference type="EMBL" id="BLBS01000043">
    <property type="protein sequence ID" value="GET90787.1"/>
    <property type="molecule type" value="Genomic_DNA"/>
</dbReference>
<dbReference type="VEuPathDB" id="TriTrypDB:LtaPh_3018800"/>
<name>A0A640KTC0_LEITA</name>
<evidence type="ECO:0000313" key="2">
    <source>
        <dbReference type="EMBL" id="GET90787.1"/>
    </source>
</evidence>
<comment type="caution">
    <text evidence="2">The sequence shown here is derived from an EMBL/GenBank/DDBJ whole genome shotgun (WGS) entry which is preliminary data.</text>
</comment>
<protein>
    <submittedName>
        <fullName evidence="2">Uncharacterized protein</fullName>
    </submittedName>
</protein>
<reference evidence="2" key="1">
    <citation type="submission" date="2019-11" db="EMBL/GenBank/DDBJ databases">
        <title>Leishmania tarentolae CDS.</title>
        <authorList>
            <person name="Goto Y."/>
            <person name="Yamagishi J."/>
        </authorList>
    </citation>
    <scope>NUCLEOTIDE SEQUENCE [LARGE SCALE GENOMIC DNA]</scope>
    <source>
        <strain evidence="2">Parrot Tar II</strain>
    </source>
</reference>
<feature type="compositionally biased region" description="Polar residues" evidence="1">
    <location>
        <begin position="245"/>
        <end position="254"/>
    </location>
</feature>
<proteinExistence type="predicted"/>
<feature type="compositionally biased region" description="Polar residues" evidence="1">
    <location>
        <begin position="366"/>
        <end position="375"/>
    </location>
</feature>